<dbReference type="EMBL" id="PGCK01000003">
    <property type="protein sequence ID" value="MCD1294314.1"/>
    <property type="molecule type" value="Genomic_DNA"/>
</dbReference>
<comment type="caution">
    <text evidence="2">The sequence shown here is derived from an EMBL/GenBank/DDBJ whole genome shotgun (WGS) entry which is preliminary data.</text>
</comment>
<dbReference type="InterPro" id="IPR003731">
    <property type="entry name" value="Di-Nase_FeMo-co_biosynth"/>
</dbReference>
<dbReference type="Pfam" id="PF02579">
    <property type="entry name" value="Nitro_FeMo-Co"/>
    <property type="match status" value="1"/>
</dbReference>
<organism evidence="2 3">
    <name type="scientific">Methanooceanicella nereidis</name>
    <dbReference type="NCBI Taxonomy" id="2052831"/>
    <lineage>
        <taxon>Archaea</taxon>
        <taxon>Methanobacteriati</taxon>
        <taxon>Methanobacteriota</taxon>
        <taxon>Stenosarchaea group</taxon>
        <taxon>Methanomicrobia</taxon>
        <taxon>Methanocellales</taxon>
        <taxon>Methanocellaceae</taxon>
        <taxon>Methanooceanicella</taxon>
    </lineage>
</organism>
<dbReference type="InterPro" id="IPR033913">
    <property type="entry name" value="MTH1175_dom"/>
</dbReference>
<dbReference type="AlphaFoldDB" id="A0AAP2W6I5"/>
<dbReference type="InterPro" id="IPR036105">
    <property type="entry name" value="DiNase_FeMo-co_biosyn_sf"/>
</dbReference>
<name>A0AAP2W6I5_9EURY</name>
<dbReference type="CDD" id="cd00851">
    <property type="entry name" value="MTH1175"/>
    <property type="match status" value="1"/>
</dbReference>
<accession>A0AAP2W6I5</accession>
<dbReference type="Gene3D" id="3.30.420.130">
    <property type="entry name" value="Dinitrogenase iron-molybdenum cofactor biosynthesis domain"/>
    <property type="match status" value="1"/>
</dbReference>
<dbReference type="SUPFAM" id="SSF53146">
    <property type="entry name" value="Nitrogenase accessory factor-like"/>
    <property type="match status" value="1"/>
</dbReference>
<evidence type="ECO:0000259" key="1">
    <source>
        <dbReference type="Pfam" id="PF02579"/>
    </source>
</evidence>
<dbReference type="PANTHER" id="PTHR42983:SF1">
    <property type="entry name" value="IRON-MOLYBDENUM PROTEIN"/>
    <property type="match status" value="1"/>
</dbReference>
<keyword evidence="3" id="KW-1185">Reference proteome</keyword>
<evidence type="ECO:0000313" key="3">
    <source>
        <dbReference type="Proteomes" id="UP001320159"/>
    </source>
</evidence>
<reference evidence="2 3" key="1">
    <citation type="submission" date="2017-11" db="EMBL/GenBank/DDBJ databases">
        <title>Isolation and Characterization of Family Methanocellaceae Species from Potential Methane Hydrate Area Offshore Southwestern Taiwan.</title>
        <authorList>
            <person name="Zhang W.-L."/>
            <person name="Chen W.-C."/>
            <person name="Lai M.-C."/>
            <person name="Chen S.-C."/>
        </authorList>
    </citation>
    <scope>NUCLEOTIDE SEQUENCE [LARGE SCALE GENOMIC DNA]</scope>
    <source>
        <strain evidence="2 3">CWC-04</strain>
    </source>
</reference>
<sequence length="114" mass="12338">MSICITAMEDNIDCKVDQRFGRCKYFIFVDPETLKYEAINNPALSESGGVGIKAASAVLKYSPEAIITGLIGDNAIKVLQTANAGVYSCKDVTVREAVALYKDGKLERLDTANN</sequence>
<dbReference type="Proteomes" id="UP001320159">
    <property type="component" value="Unassembled WGS sequence"/>
</dbReference>
<gene>
    <name evidence="2" type="ORF">CUJ83_04790</name>
</gene>
<evidence type="ECO:0000313" key="2">
    <source>
        <dbReference type="EMBL" id="MCD1294314.1"/>
    </source>
</evidence>
<dbReference type="PANTHER" id="PTHR42983">
    <property type="entry name" value="DINITROGENASE IRON-MOLYBDENUM COFACTOR PROTEIN-RELATED"/>
    <property type="match status" value="1"/>
</dbReference>
<protein>
    <recommendedName>
        <fullName evidence="1">Dinitrogenase iron-molybdenum cofactor biosynthesis domain-containing protein</fullName>
    </recommendedName>
</protein>
<feature type="domain" description="Dinitrogenase iron-molybdenum cofactor biosynthesis" evidence="1">
    <location>
        <begin position="15"/>
        <end position="102"/>
    </location>
</feature>
<proteinExistence type="predicted"/>